<proteinExistence type="predicted"/>
<gene>
    <name evidence="1" type="ORF">CYJ10_31340</name>
</gene>
<comment type="caution">
    <text evidence="1">The sequence shown here is derived from an EMBL/GenBank/DDBJ whole genome shotgun (WGS) entry which is preliminary data.</text>
</comment>
<evidence type="ECO:0000313" key="1">
    <source>
        <dbReference type="EMBL" id="PLP96569.1"/>
    </source>
</evidence>
<dbReference type="InterPro" id="IPR006975">
    <property type="entry name" value="NifQ"/>
</dbReference>
<dbReference type="EMBL" id="PJRP01000025">
    <property type="protein sequence ID" value="PLP96569.1"/>
    <property type="molecule type" value="Genomic_DNA"/>
</dbReference>
<dbReference type="AlphaFoldDB" id="A0A2N5C2V7"/>
<dbReference type="RefSeq" id="WP_101685339.1">
    <property type="nucleotide sequence ID" value="NZ_PJRP01000025.1"/>
</dbReference>
<dbReference type="GO" id="GO:0030151">
    <property type="term" value="F:molybdenum ion binding"/>
    <property type="evidence" value="ECO:0007669"/>
    <property type="project" value="InterPro"/>
</dbReference>
<dbReference type="Pfam" id="PF04891">
    <property type="entry name" value="NifQ"/>
    <property type="match status" value="1"/>
</dbReference>
<reference evidence="1 2" key="1">
    <citation type="submission" date="2017-12" db="EMBL/GenBank/DDBJ databases">
        <title>Genome sequence of the active heterotrophic nitrifier-denitrifier, Cupriavidus pauculus UM1.</title>
        <authorList>
            <person name="Putonti C."/>
            <person name="Castignetti D."/>
        </authorList>
    </citation>
    <scope>NUCLEOTIDE SEQUENCE [LARGE SCALE GENOMIC DNA]</scope>
    <source>
        <strain evidence="1 2">UM1</strain>
    </source>
</reference>
<dbReference type="Proteomes" id="UP000234341">
    <property type="component" value="Unassembled WGS sequence"/>
</dbReference>
<dbReference type="GO" id="GO:0009399">
    <property type="term" value="P:nitrogen fixation"/>
    <property type="evidence" value="ECO:0007669"/>
    <property type="project" value="InterPro"/>
</dbReference>
<dbReference type="OrthoDB" id="192277at2"/>
<name>A0A2N5C2V7_9BURK</name>
<accession>A0A2N5C2V7</accession>
<evidence type="ECO:0000313" key="2">
    <source>
        <dbReference type="Proteomes" id="UP000234341"/>
    </source>
</evidence>
<organism evidence="1 2">
    <name type="scientific">Cupriavidus pauculus</name>
    <dbReference type="NCBI Taxonomy" id="82633"/>
    <lineage>
        <taxon>Bacteria</taxon>
        <taxon>Pseudomonadati</taxon>
        <taxon>Pseudomonadota</taxon>
        <taxon>Betaproteobacteria</taxon>
        <taxon>Burkholderiales</taxon>
        <taxon>Burkholderiaceae</taxon>
        <taxon>Cupriavidus</taxon>
    </lineage>
</organism>
<protein>
    <submittedName>
        <fullName evidence="1">Nitrogen fixation protein NifQ</fullName>
    </submittedName>
</protein>
<sequence>MNRSLLLLDAFAAQPGDPVTRALAGVLESACAGRLPRFAQWLGLPPAEFRRMLDRHFPGAAAAGWEPDAPPQDADALPCEFADLVDMLEDGHTPGQYGPDVHWAAHALASGCFGHTHLWQDMGLSGRDDVSALLQQVFAPVFAANTTEMKWKKFFYHRVCERLDIHPCPEPSCEGCDHYAACHGAEAPIVLMQPVSLRQA</sequence>